<proteinExistence type="predicted"/>
<evidence type="ECO:0000313" key="4">
    <source>
        <dbReference type="Proteomes" id="UP000717835"/>
    </source>
</evidence>
<name>A0A921HY21_9BACT</name>
<dbReference type="InterPro" id="IPR017850">
    <property type="entry name" value="Alkaline_phosphatase_core_sf"/>
</dbReference>
<dbReference type="PANTHER" id="PTHR10151">
    <property type="entry name" value="ECTONUCLEOTIDE PYROPHOSPHATASE/PHOSPHODIESTERASE"/>
    <property type="match status" value="1"/>
</dbReference>
<comment type="caution">
    <text evidence="2">The sequence shown here is derived from an EMBL/GenBank/DDBJ whole genome shotgun (WGS) entry which is preliminary data.</text>
</comment>
<dbReference type="Pfam" id="PF01663">
    <property type="entry name" value="Phosphodiest"/>
    <property type="match status" value="1"/>
</dbReference>
<feature type="signal peptide" evidence="1">
    <location>
        <begin position="1"/>
        <end position="18"/>
    </location>
</feature>
<dbReference type="SUPFAM" id="SSF53649">
    <property type="entry name" value="Alkaline phosphatase-like"/>
    <property type="match status" value="1"/>
</dbReference>
<dbReference type="EMBL" id="DYVX01000069">
    <property type="protein sequence ID" value="HJF92399.1"/>
    <property type="molecule type" value="Genomic_DNA"/>
</dbReference>
<dbReference type="Gene3D" id="3.40.720.10">
    <property type="entry name" value="Alkaline Phosphatase, subunit A"/>
    <property type="match status" value="1"/>
</dbReference>
<reference evidence="2" key="2">
    <citation type="journal article" date="2021" name="PeerJ">
        <title>Extensive microbial diversity within the chicken gut microbiome revealed by metagenomics and culture.</title>
        <authorList>
            <person name="Gilroy R."/>
            <person name="Ravi A."/>
            <person name="Getino M."/>
            <person name="Pursley I."/>
            <person name="Horton D.L."/>
            <person name="Alikhan N.F."/>
            <person name="Baker D."/>
            <person name="Gharbi K."/>
            <person name="Hall N."/>
            <person name="Watson M."/>
            <person name="Adriaenssens E.M."/>
            <person name="Foster-Nyarko E."/>
            <person name="Jarju S."/>
            <person name="Secka A."/>
            <person name="Antonio M."/>
            <person name="Oren A."/>
            <person name="Chaudhuri R.R."/>
            <person name="La Ragione R."/>
            <person name="Hildebrand F."/>
            <person name="Pallen M.J."/>
        </authorList>
    </citation>
    <scope>NUCLEOTIDE SEQUENCE</scope>
    <source>
        <strain evidence="2">CHK55-1828</strain>
    </source>
</reference>
<dbReference type="AlphaFoldDB" id="A0A921HY21"/>
<gene>
    <name evidence="3" type="ORF">H7U35_05225</name>
    <name evidence="2" type="ORF">K8W02_08465</name>
</gene>
<evidence type="ECO:0000313" key="2">
    <source>
        <dbReference type="EMBL" id="HJF92399.1"/>
    </source>
</evidence>
<dbReference type="InterPro" id="IPR002591">
    <property type="entry name" value="Phosphodiest/P_Trfase"/>
</dbReference>
<evidence type="ECO:0000313" key="5">
    <source>
        <dbReference type="Proteomes" id="UP000766986"/>
    </source>
</evidence>
<dbReference type="CDD" id="cd16018">
    <property type="entry name" value="Enpp"/>
    <property type="match status" value="1"/>
</dbReference>
<dbReference type="Proteomes" id="UP000766986">
    <property type="component" value="Unassembled WGS sequence"/>
</dbReference>
<dbReference type="Proteomes" id="UP000717835">
    <property type="component" value="Unassembled WGS sequence"/>
</dbReference>
<organism evidence="2 4">
    <name type="scientific">Mediterranea massiliensis</name>
    <dbReference type="NCBI Taxonomy" id="1841865"/>
    <lineage>
        <taxon>Bacteria</taxon>
        <taxon>Pseudomonadati</taxon>
        <taxon>Bacteroidota</taxon>
        <taxon>Bacteroidia</taxon>
        <taxon>Bacteroidales</taxon>
        <taxon>Bacteroidaceae</taxon>
        <taxon>Mediterranea</taxon>
    </lineage>
</organism>
<accession>A0A921HY21</accession>
<reference evidence="3" key="1">
    <citation type="submission" date="2020-08" db="EMBL/GenBank/DDBJ databases">
        <authorList>
            <person name="Cejkova D."/>
            <person name="Kubasova T."/>
            <person name="Jahodarova E."/>
            <person name="Rychlik I."/>
        </authorList>
    </citation>
    <scope>NUCLEOTIDE SEQUENCE</scope>
    <source>
        <strain evidence="3">An772</strain>
    </source>
</reference>
<dbReference type="Gene3D" id="3.30.1360.180">
    <property type="match status" value="1"/>
</dbReference>
<dbReference type="PANTHER" id="PTHR10151:SF120">
    <property type="entry name" value="BIS(5'-ADENOSYL)-TRIPHOSPHATASE"/>
    <property type="match status" value="1"/>
</dbReference>
<feature type="chain" id="PRO_5037725354" evidence="1">
    <location>
        <begin position="19"/>
        <end position="395"/>
    </location>
</feature>
<evidence type="ECO:0000256" key="1">
    <source>
        <dbReference type="SAM" id="SignalP"/>
    </source>
</evidence>
<evidence type="ECO:0000313" key="3">
    <source>
        <dbReference type="EMBL" id="MBM6734618.1"/>
    </source>
</evidence>
<sequence>MRKFVLFLFLFVALGLCAAGHPTVIVSLDGFRWDYPQMYDTPFLDMLGRQGVRAVMRPSFPSKTFPNHYTLATGLVPDHHGIIANRFYDVASGRTFSIGDKVTGKDGSFYGGEPIWLTARRQGVKVGVVYWPGSDVAIRGQYPDYYHDYAKKPLLTYDERLDEVERLLTLPQDRRPQLVMLYFDEPDSSGHRYGPASHETRQAVERLDLLLADLYARLRALPGGEDINFIVTSDHGMAPTSPQRIIRLSDYLQPDWCERVLADLPTLIFPKAGHEDDILKALERVPHLRVWRREDVPAYLRYGSNPNVAPIVALPDNGWLVSEDGRVNLGNHGFDPTASDLCVPFRAEGPDFKHGYVRTALFDNTCIYPLLAHLLGIEPAPCDGSVGQVSDLLEP</sequence>
<reference evidence="3 5" key="3">
    <citation type="journal article" date="2021" name="Sci. Rep.">
        <title>The distribution of antibiotic resistance genes in chicken gut microbiota commensals.</title>
        <authorList>
            <person name="Juricova H."/>
            <person name="Matiasovicova J."/>
            <person name="Kubasova T."/>
            <person name="Cejkova D."/>
            <person name="Rychlik I."/>
        </authorList>
    </citation>
    <scope>NUCLEOTIDE SEQUENCE [LARGE SCALE GENOMIC DNA]</scope>
    <source>
        <strain evidence="3 5">An772</strain>
    </source>
</reference>
<protein>
    <submittedName>
        <fullName evidence="3">Alkaline phosphatase family protein</fullName>
    </submittedName>
    <submittedName>
        <fullName evidence="2">Ectonucleotide pyrophosphatase/phosphodiesterase</fullName>
    </submittedName>
</protein>
<dbReference type="EMBL" id="JACLYZ010000008">
    <property type="protein sequence ID" value="MBM6734618.1"/>
    <property type="molecule type" value="Genomic_DNA"/>
</dbReference>
<dbReference type="RefSeq" id="WP_205095010.1">
    <property type="nucleotide sequence ID" value="NZ_DYVX01000069.1"/>
</dbReference>
<dbReference type="GO" id="GO:0016787">
    <property type="term" value="F:hydrolase activity"/>
    <property type="evidence" value="ECO:0007669"/>
    <property type="project" value="UniProtKB-ARBA"/>
</dbReference>
<keyword evidence="1" id="KW-0732">Signal</keyword>
<reference evidence="2" key="4">
    <citation type="submission" date="2021-09" db="EMBL/GenBank/DDBJ databases">
        <authorList>
            <person name="Gilroy R."/>
        </authorList>
    </citation>
    <scope>NUCLEOTIDE SEQUENCE</scope>
    <source>
        <strain evidence="2">CHK55-1828</strain>
    </source>
</reference>
<keyword evidence="5" id="KW-1185">Reference proteome</keyword>